<dbReference type="Gene3D" id="1.20.1610.10">
    <property type="entry name" value="alpha-1,2-mannosidases domains"/>
    <property type="match status" value="1"/>
</dbReference>
<organism evidence="3 4">
    <name type="scientific">Thermocrispum agreste</name>
    <dbReference type="NCBI Taxonomy" id="37925"/>
    <lineage>
        <taxon>Bacteria</taxon>
        <taxon>Bacillati</taxon>
        <taxon>Actinomycetota</taxon>
        <taxon>Actinomycetes</taxon>
        <taxon>Pseudonocardiales</taxon>
        <taxon>Pseudonocardiaceae</taxon>
        <taxon>Thermocrispum</taxon>
    </lineage>
</organism>
<feature type="domain" description="F5/8 type C" evidence="2">
    <location>
        <begin position="76"/>
        <end position="223"/>
    </location>
</feature>
<dbReference type="Gene3D" id="2.60.120.260">
    <property type="entry name" value="Galactose-binding domain-like"/>
    <property type="match status" value="2"/>
</dbReference>
<sequence length="1283" mass="141220">MVRPRGWFRSSSARLTAVATGVVVAGALIVPLASTATAEPAGNTEFFSSFEPGDPRPTWTDTVETGPSGKPKTGGVTSADPTRIAGDISDQIVEVTANGENTGAGEVAENLVDFDPGSKWLVFEPTGWAQFRFDQPVTITRYALTSANDHPERDPRDWTLLGSVDGEDWAEIDSRQGESFSDRFQTKEYAVDTGTAYRYYRLDITRNGSGDIVQLAEVQFAGKDAKPSKPHMGTAVGNGPTSAPAAKTKVGFTGTHALRFVGSHSGKGRAYSYNKVFDVDVKVTPKTTLSYVIFPELLGDLTYPSTYVAVDLAFTDGTYLSDLSAKDRRGVPVHPRRQGEAKTLYADQWNNIVADIGKVAAGKTVDRILVGYDNPAAGDGGFRGWIDDIRLTAKQPEKRYDSVADYVITTRGTHSSGAFSRGNNFPATAVPHGFNFWSPMTDAGSISWLYSYHAHNNAENKPDIEAFTVSHEPSPWMGDRQTFQVMPSPAEGTPDADRKKRALAFSHDDEVAKAHYYRVKFDNGIVTEFAPTDHAAIFRFRFPGAANLIFDNVNNDGGLTLDPENRTVTGYSDVKSGLSEGAGRMFVYATFDKPVTDSGMLPGGGGKDVTGFFKFGDADTVTMRIATSLISVEQARKNLELEIAPSDTLETVRDRAKRAWEKKLKVVEVEGATEDQLITLYSNLYRLFLYPNSGFENVGTKDKPKYAYASPFVPKEGNDTPTHTGSKIVDGKVYVNNGFWDTYRTTWPAYALLTPKQAGEMIDGFVQQYRDGGWIARWSSPGYANLMTGTSSDVAFADAYTKGIENFDVKGAYEAGMRNATVTPPNDNVGRKGLRKSIFRGYTPTSTHEGMSWALEGYLNDFGLANMAQLLADRAKDPAEKKRYAEEAEYLRNRALNYVHMFDERVGFFQGRDDDGNWRLSPDEYDPRVWGYDYTETNGWNMAFTVPHDGQGLANLYGGRDKLAKKLDEFFATPETAKFTGSYGGVIHEMVEARDVRMGQYGHSNQPSHHIPYMYNYAGEPAKTQKLVREITSRLYLGSEIGQGYPGDEDNGEHSAWWVFSALGFYPLQMGSPNYAIGSPLFTKATVHLENGKKLVIKARNNSPQNVYVQDLKVDGKPYHKTYLPHSLLADGAVLEFTMGPKPSKWGTGAAALPPSLTKGSKVPQPLADVLPNSSAATDDDSNTEAAVTEVTFEAKRPGELVEFYTITSGKSAGSDPGRWVLRGSRDGKKWTVLDQRSDETFTWRQQTRPFKVAKPGKYTYYRLEFVGDARVAEVELLAKPGR</sequence>
<dbReference type="FunFam" id="1.20.1050.60:FF:000001">
    <property type="entry name" value="Putative alpha-1,2-mannosidase"/>
    <property type="match status" value="1"/>
</dbReference>
<feature type="region of interest" description="Disordered" evidence="1">
    <location>
        <begin position="43"/>
        <end position="83"/>
    </location>
</feature>
<reference evidence="3 4" key="1">
    <citation type="journal article" date="2021" name="BMC Genomics">
        <title>Genome-resolved metagenome and metatranscriptome analyses of thermophilic composting reveal key bacterial players and their metabolic interactions.</title>
        <authorList>
            <person name="Braga L.P.P."/>
            <person name="Pereira R.V."/>
            <person name="Martins L.F."/>
            <person name="Moura L.M.S."/>
            <person name="Sanchez F.B."/>
            <person name="Patane J.S.L."/>
            <person name="da Silva A.M."/>
            <person name="Setubal J.C."/>
        </authorList>
    </citation>
    <scope>NUCLEOTIDE SEQUENCE [LARGE SCALE GENOMIC DNA]</scope>
    <source>
        <strain evidence="3">ZC4RG45</strain>
    </source>
</reference>
<dbReference type="FunFam" id="3.30.2080.10:FF:000001">
    <property type="entry name" value="Alpha-1,2-mannosidase subfamily"/>
    <property type="match status" value="1"/>
</dbReference>
<dbReference type="Gene3D" id="2.70.98.10">
    <property type="match status" value="1"/>
</dbReference>
<dbReference type="Gene3D" id="3.30.2080.10">
    <property type="entry name" value="GH92 mannosidase domain"/>
    <property type="match status" value="1"/>
</dbReference>
<accession>A0ABD6FF77</accession>
<dbReference type="InterPro" id="IPR005887">
    <property type="entry name" value="GH92_a_mannosidase_put"/>
</dbReference>
<evidence type="ECO:0000313" key="3">
    <source>
        <dbReference type="EMBL" id="MFO7192676.1"/>
    </source>
</evidence>
<dbReference type="InterPro" id="IPR008979">
    <property type="entry name" value="Galactose-bd-like_sf"/>
</dbReference>
<dbReference type="InterPro" id="IPR000421">
    <property type="entry name" value="FA58C"/>
</dbReference>
<proteinExistence type="predicted"/>
<dbReference type="PROSITE" id="PS50022">
    <property type="entry name" value="FA58C_3"/>
    <property type="match status" value="1"/>
</dbReference>
<gene>
    <name evidence="3" type="ORF">DIU77_010590</name>
</gene>
<dbReference type="GO" id="GO:0016798">
    <property type="term" value="F:hydrolase activity, acting on glycosyl bonds"/>
    <property type="evidence" value="ECO:0007669"/>
    <property type="project" value="UniProtKB-KW"/>
</dbReference>
<dbReference type="Proteomes" id="UP000249324">
    <property type="component" value="Unassembled WGS sequence"/>
</dbReference>
<dbReference type="SUPFAM" id="SSF48208">
    <property type="entry name" value="Six-hairpin glycosidases"/>
    <property type="match status" value="1"/>
</dbReference>
<evidence type="ECO:0000256" key="1">
    <source>
        <dbReference type="SAM" id="MobiDB-lite"/>
    </source>
</evidence>
<name>A0ABD6FF77_9PSEU</name>
<dbReference type="InterPro" id="IPR041371">
    <property type="entry name" value="GH92_N"/>
</dbReference>
<dbReference type="PANTHER" id="PTHR12143">
    <property type="entry name" value="PEPTIDE N-GLYCANASE PNGASE -RELATED"/>
    <property type="match status" value="1"/>
</dbReference>
<evidence type="ECO:0000259" key="2">
    <source>
        <dbReference type="PROSITE" id="PS50022"/>
    </source>
</evidence>
<dbReference type="PANTHER" id="PTHR12143:SF43">
    <property type="entry name" value="PUTATIVE-RELATED"/>
    <property type="match status" value="1"/>
</dbReference>
<comment type="caution">
    <text evidence="3">The sequence shown here is derived from an EMBL/GenBank/DDBJ whole genome shotgun (WGS) entry which is preliminary data.</text>
</comment>
<dbReference type="InterPro" id="IPR012939">
    <property type="entry name" value="Glyco_hydro_92"/>
</dbReference>
<protein>
    <submittedName>
        <fullName evidence="3">GH92 family glycosyl hydrolase</fullName>
        <ecNumber evidence="3">3.2.1.-</ecNumber>
    </submittedName>
</protein>
<dbReference type="Pfam" id="PF07971">
    <property type="entry name" value="Glyco_hydro_92"/>
    <property type="match status" value="1"/>
</dbReference>
<dbReference type="Gene3D" id="1.20.1050.60">
    <property type="entry name" value="alpha-1,2-mannosidase"/>
    <property type="match status" value="1"/>
</dbReference>
<keyword evidence="3" id="KW-0378">Hydrolase</keyword>
<keyword evidence="3" id="KW-0326">Glycosidase</keyword>
<dbReference type="InterPro" id="IPR050883">
    <property type="entry name" value="PNGase"/>
</dbReference>
<dbReference type="InterPro" id="IPR008928">
    <property type="entry name" value="6-hairpin_glycosidase_sf"/>
</dbReference>
<dbReference type="EC" id="3.2.1.-" evidence="3"/>
<dbReference type="NCBIfam" id="TIGR01180">
    <property type="entry name" value="aman2_put"/>
    <property type="match status" value="1"/>
</dbReference>
<evidence type="ECO:0000313" key="4">
    <source>
        <dbReference type="Proteomes" id="UP000249324"/>
    </source>
</evidence>
<dbReference type="EMBL" id="QGUI02000119">
    <property type="protein sequence ID" value="MFO7192676.1"/>
    <property type="molecule type" value="Genomic_DNA"/>
</dbReference>
<dbReference type="InterPro" id="IPR014718">
    <property type="entry name" value="GH-type_carb-bd"/>
</dbReference>
<dbReference type="Pfam" id="PF17678">
    <property type="entry name" value="Glyco_hydro_92N"/>
    <property type="match status" value="1"/>
</dbReference>
<dbReference type="SUPFAM" id="SSF49785">
    <property type="entry name" value="Galactose-binding domain-like"/>
    <property type="match status" value="1"/>
</dbReference>
<dbReference type="Pfam" id="PF00754">
    <property type="entry name" value="F5_F8_type_C"/>
    <property type="match status" value="1"/>
</dbReference>